<comment type="similarity">
    <text evidence="1 3">Belongs to the EXO70 family.</text>
</comment>
<keyword evidence="2 3" id="KW-0813">Transport</keyword>
<keyword evidence="8" id="KW-1185">Reference proteome</keyword>
<dbReference type="GO" id="GO:0006887">
    <property type="term" value="P:exocytosis"/>
    <property type="evidence" value="ECO:0007669"/>
    <property type="project" value="UniProtKB-KW"/>
</dbReference>
<dbReference type="GO" id="GO:0000145">
    <property type="term" value="C:exocyst"/>
    <property type="evidence" value="ECO:0007669"/>
    <property type="project" value="InterPro"/>
</dbReference>
<dbReference type="PANTHER" id="PTHR12542">
    <property type="entry name" value="EXOCYST COMPLEX PROTEIN EXO70"/>
    <property type="match status" value="1"/>
</dbReference>
<reference evidence="7" key="1">
    <citation type="submission" date="2023-04" db="EMBL/GenBank/DDBJ databases">
        <authorList>
            <person name="Vijverberg K."/>
            <person name="Xiong W."/>
            <person name="Schranz E."/>
        </authorList>
    </citation>
    <scope>NUCLEOTIDE SEQUENCE</scope>
</reference>
<evidence type="ECO:0000313" key="7">
    <source>
        <dbReference type="EMBL" id="CAI9283066.1"/>
    </source>
</evidence>
<evidence type="ECO:0000256" key="5">
    <source>
        <dbReference type="SAM" id="MobiDB-lite"/>
    </source>
</evidence>
<dbReference type="EMBL" id="OX465080">
    <property type="protein sequence ID" value="CAI9283066.1"/>
    <property type="molecule type" value="Genomic_DNA"/>
</dbReference>
<protein>
    <recommendedName>
        <fullName evidence="3">Exocyst subunit Exo70 family protein</fullName>
    </recommendedName>
</protein>
<feature type="domain" description="Exocyst complex subunit Exo70 C-terminal" evidence="6">
    <location>
        <begin position="336"/>
        <end position="702"/>
    </location>
</feature>
<feature type="coiled-coil region" evidence="4">
    <location>
        <begin position="115"/>
        <end position="181"/>
    </location>
</feature>
<comment type="function">
    <text evidence="3">Component of the exocyst complex.</text>
</comment>
<organism evidence="7 8">
    <name type="scientific">Lactuca saligna</name>
    <name type="common">Willowleaf lettuce</name>
    <dbReference type="NCBI Taxonomy" id="75948"/>
    <lineage>
        <taxon>Eukaryota</taxon>
        <taxon>Viridiplantae</taxon>
        <taxon>Streptophyta</taxon>
        <taxon>Embryophyta</taxon>
        <taxon>Tracheophyta</taxon>
        <taxon>Spermatophyta</taxon>
        <taxon>Magnoliopsida</taxon>
        <taxon>eudicotyledons</taxon>
        <taxon>Gunneridae</taxon>
        <taxon>Pentapetalae</taxon>
        <taxon>asterids</taxon>
        <taxon>campanulids</taxon>
        <taxon>Asterales</taxon>
        <taxon>Asteraceae</taxon>
        <taxon>Cichorioideae</taxon>
        <taxon>Cichorieae</taxon>
        <taxon>Lactucinae</taxon>
        <taxon>Lactuca</taxon>
    </lineage>
</organism>
<keyword evidence="4" id="KW-0175">Coiled coil</keyword>
<dbReference type="InterPro" id="IPR046364">
    <property type="entry name" value="Exo70_C"/>
</dbReference>
<dbReference type="InterPro" id="IPR016159">
    <property type="entry name" value="Cullin_repeat-like_dom_sf"/>
</dbReference>
<evidence type="ECO:0000256" key="1">
    <source>
        <dbReference type="ARBA" id="ARBA00006756"/>
    </source>
</evidence>
<evidence type="ECO:0000259" key="6">
    <source>
        <dbReference type="Pfam" id="PF03081"/>
    </source>
</evidence>
<evidence type="ECO:0000256" key="4">
    <source>
        <dbReference type="SAM" id="Coils"/>
    </source>
</evidence>
<evidence type="ECO:0000256" key="2">
    <source>
        <dbReference type="ARBA" id="ARBA00022448"/>
    </source>
</evidence>
<sequence>MIRVIDGARWSGSVPVAGGREESGSCLHSLGLGFRTGGDGFIYPIPQTCFRCCLEPPIIQKGFNPTMETLEEDNIIAAANVIVMALDSNKKITSETRKILMDLGSRLTSMAKATVHEDDEENEDEDEELSDIKERVNSIQEKIMNWERDESMIWDSDPEEAKEYLKTVDEARRLSESLENLKLGRNDNALLRNVNALLQTSMARIEEEFRHMLVHNRQNFEPEHFSFRSSEDDGLDENSVLSFGDDSIDDSVQRDSISRGAEVFIMDLVNPAVIPDLKGIANSMFDSNYGRECSQAFISVRKDALDDCLFILEIEKLSIEDVVKMEWVSLNSKIRRWTKAIKIFVRVYLASEKFLCEQIFGQGESVSSLCFTESSKASMLQLLNFAEAIAIGPHQPEKLLRILDMYEVLADLMPDIESLYSDENGSYIRTECHDALMRVGDCVKATFIEFENKVGANTSNTAFPGGGNHHLTRYVMNYIKTLTDFSDELNACLSDHRVGDNLDSSSSPDTSPGHEDDLNNGNSSSSPMALHFRSLMSILECNLEEKSKLYKDEALGHLFMMNNINYMAEKVKNSELRNVLGDDWIRKRNWKFQQYAMSYERATWSSILNLLREDSLHNSGSSNSTSKTVLKERLQAFYTAFEDIYKNQTGWSIPNTQLRDDLRISMSLKVIQAYRTFVGRHANTISEKYIKYTADDLENYIMDLFEGAPKSLQSFHRR</sequence>
<keyword evidence="3" id="KW-0268">Exocytosis</keyword>
<dbReference type="Pfam" id="PF03081">
    <property type="entry name" value="Exo70_C"/>
    <property type="match status" value="1"/>
</dbReference>
<dbReference type="GO" id="GO:0015031">
    <property type="term" value="P:protein transport"/>
    <property type="evidence" value="ECO:0007669"/>
    <property type="project" value="UniProtKB-KW"/>
</dbReference>
<dbReference type="PANTHER" id="PTHR12542:SF49">
    <property type="entry name" value="EXOCYST SUBUNIT EXO70 FAMILY PROTEIN"/>
    <property type="match status" value="1"/>
</dbReference>
<keyword evidence="3" id="KW-0653">Protein transport</keyword>
<dbReference type="Proteomes" id="UP001177003">
    <property type="component" value="Chromosome 4"/>
</dbReference>
<evidence type="ECO:0000256" key="3">
    <source>
        <dbReference type="RuleBase" id="RU365026"/>
    </source>
</evidence>
<feature type="region of interest" description="Disordered" evidence="5">
    <location>
        <begin position="500"/>
        <end position="523"/>
    </location>
</feature>
<dbReference type="SUPFAM" id="SSF74788">
    <property type="entry name" value="Cullin repeat-like"/>
    <property type="match status" value="1"/>
</dbReference>
<gene>
    <name evidence="7" type="ORF">LSALG_LOCUS22678</name>
</gene>
<dbReference type="Pfam" id="PF20669">
    <property type="entry name" value="Exo70_N"/>
    <property type="match status" value="1"/>
</dbReference>
<accession>A0AA35YZR0</accession>
<dbReference type="AlphaFoldDB" id="A0AA35YZR0"/>
<dbReference type="InterPro" id="IPR004140">
    <property type="entry name" value="Exo70"/>
</dbReference>
<evidence type="ECO:0000313" key="8">
    <source>
        <dbReference type="Proteomes" id="UP001177003"/>
    </source>
</evidence>
<proteinExistence type="inferred from homology"/>
<name>A0AA35YZR0_LACSI</name>
<dbReference type="GO" id="GO:0005546">
    <property type="term" value="F:phosphatidylinositol-4,5-bisphosphate binding"/>
    <property type="evidence" value="ECO:0007669"/>
    <property type="project" value="InterPro"/>
</dbReference>
<dbReference type="Gene3D" id="1.20.1280.170">
    <property type="entry name" value="Exocyst complex component Exo70"/>
    <property type="match status" value="1"/>
</dbReference>